<proteinExistence type="predicted"/>
<dbReference type="GeneTree" id="ENSGT00940000163452"/>
<dbReference type="Gene3D" id="1.10.10.10">
    <property type="entry name" value="Winged helix-like DNA-binding domain superfamily/Winged helix DNA-binding domain"/>
    <property type="match status" value="1"/>
</dbReference>
<feature type="region of interest" description="Disordered" evidence="1">
    <location>
        <begin position="1"/>
        <end position="22"/>
    </location>
</feature>
<dbReference type="InterPro" id="IPR050863">
    <property type="entry name" value="CenT-Element_Derived"/>
</dbReference>
<evidence type="ECO:0000313" key="4">
    <source>
        <dbReference type="Ensembl" id="ENSAPEP00000013342.1"/>
    </source>
</evidence>
<dbReference type="SUPFAM" id="SSF46689">
    <property type="entry name" value="Homeodomain-like"/>
    <property type="match status" value="1"/>
</dbReference>
<evidence type="ECO:0000256" key="1">
    <source>
        <dbReference type="SAM" id="MobiDB-lite"/>
    </source>
</evidence>
<feature type="domain" description="DDE-1" evidence="2">
    <location>
        <begin position="185"/>
        <end position="364"/>
    </location>
</feature>
<dbReference type="PANTHER" id="PTHR19303">
    <property type="entry name" value="TRANSPOSON"/>
    <property type="match status" value="1"/>
</dbReference>
<reference evidence="4" key="3">
    <citation type="submission" date="2025-09" db="UniProtKB">
        <authorList>
            <consortium name="Ensembl"/>
        </authorList>
    </citation>
    <scope>IDENTIFICATION</scope>
</reference>
<dbReference type="Ensembl" id="ENSAPET00000013697.1">
    <property type="protein sequence ID" value="ENSAPEP00000013342.1"/>
    <property type="gene ID" value="ENSAPEG00000009491.1"/>
</dbReference>
<dbReference type="GO" id="GO:0005634">
    <property type="term" value="C:nucleus"/>
    <property type="evidence" value="ECO:0007669"/>
    <property type="project" value="TreeGrafter"/>
</dbReference>
<dbReference type="Pfam" id="PF03184">
    <property type="entry name" value="DDE_1"/>
    <property type="match status" value="1"/>
</dbReference>
<dbReference type="GO" id="GO:0003677">
    <property type="term" value="F:DNA binding"/>
    <property type="evidence" value="ECO:0007669"/>
    <property type="project" value="InterPro"/>
</dbReference>
<evidence type="ECO:0008006" key="6">
    <source>
        <dbReference type="Google" id="ProtNLM"/>
    </source>
</evidence>
<feature type="region of interest" description="Disordered" evidence="1">
    <location>
        <begin position="601"/>
        <end position="630"/>
    </location>
</feature>
<dbReference type="InterPro" id="IPR007889">
    <property type="entry name" value="HTH_Psq"/>
</dbReference>
<dbReference type="AlphaFoldDB" id="A0A3P8SMD9"/>
<feature type="compositionally biased region" description="Polar residues" evidence="1">
    <location>
        <begin position="602"/>
        <end position="614"/>
    </location>
</feature>
<protein>
    <recommendedName>
        <fullName evidence="6">HTH CENPB-type domain-containing protein</fullName>
    </recommendedName>
</protein>
<dbReference type="InterPro" id="IPR004875">
    <property type="entry name" value="DDE_SF_endonuclease_dom"/>
</dbReference>
<evidence type="ECO:0000259" key="2">
    <source>
        <dbReference type="Pfam" id="PF03184"/>
    </source>
</evidence>
<name>A0A3P8SMD9_AMPPE</name>
<dbReference type="OMA" id="NIMHIAR"/>
<feature type="region of interest" description="Disordered" evidence="1">
    <location>
        <begin position="84"/>
        <end position="112"/>
    </location>
</feature>
<feature type="compositionally biased region" description="Low complexity" evidence="1">
    <location>
        <begin position="479"/>
        <end position="491"/>
    </location>
</feature>
<evidence type="ECO:0000259" key="3">
    <source>
        <dbReference type="Pfam" id="PF04218"/>
    </source>
</evidence>
<feature type="compositionally biased region" description="Acidic residues" evidence="1">
    <location>
        <begin position="523"/>
        <end position="534"/>
    </location>
</feature>
<dbReference type="Proteomes" id="UP000265080">
    <property type="component" value="Chromosome 11"/>
</dbReference>
<dbReference type="InterPro" id="IPR009057">
    <property type="entry name" value="Homeodomain-like_sf"/>
</dbReference>
<feature type="region of interest" description="Disordered" evidence="1">
    <location>
        <begin position="503"/>
        <end position="534"/>
    </location>
</feature>
<dbReference type="STRING" id="161767.ENSAPEP00000013342"/>
<organism evidence="4 5">
    <name type="scientific">Amphiprion percula</name>
    <name type="common">Orange clownfish</name>
    <name type="synonym">Lutjanus percula</name>
    <dbReference type="NCBI Taxonomy" id="161767"/>
    <lineage>
        <taxon>Eukaryota</taxon>
        <taxon>Metazoa</taxon>
        <taxon>Chordata</taxon>
        <taxon>Craniata</taxon>
        <taxon>Vertebrata</taxon>
        <taxon>Euteleostomi</taxon>
        <taxon>Actinopterygii</taxon>
        <taxon>Neopterygii</taxon>
        <taxon>Teleostei</taxon>
        <taxon>Neoteleostei</taxon>
        <taxon>Acanthomorphata</taxon>
        <taxon>Ovalentaria</taxon>
        <taxon>Pomacentridae</taxon>
        <taxon>Amphiprion</taxon>
    </lineage>
</organism>
<dbReference type="Pfam" id="PF04218">
    <property type="entry name" value="CENP-B_N"/>
    <property type="match status" value="1"/>
</dbReference>
<accession>A0A3P8SMD9</accession>
<evidence type="ECO:0000313" key="5">
    <source>
        <dbReference type="Proteomes" id="UP000265080"/>
    </source>
</evidence>
<dbReference type="PANTHER" id="PTHR19303:SF73">
    <property type="entry name" value="PROTEIN PDC2"/>
    <property type="match status" value="1"/>
</dbReference>
<feature type="compositionally biased region" description="Basic and acidic residues" evidence="1">
    <location>
        <begin position="617"/>
        <end position="630"/>
    </location>
</feature>
<reference evidence="4 5" key="1">
    <citation type="submission" date="2018-03" db="EMBL/GenBank/DDBJ databases">
        <title>Finding Nemo's genes: A chromosome-scale reference assembly of the genome of the orange clownfish Amphiprion percula.</title>
        <authorList>
            <person name="Lehmann R."/>
        </authorList>
    </citation>
    <scope>NUCLEOTIDE SEQUENCE</scope>
</reference>
<feature type="region of interest" description="Disordered" evidence="1">
    <location>
        <begin position="418"/>
        <end position="491"/>
    </location>
</feature>
<dbReference type="InterPro" id="IPR036388">
    <property type="entry name" value="WH-like_DNA-bd_sf"/>
</dbReference>
<sequence length="630" mass="70552">MATKRSAPSRPSDTEPKRQRKTLTISKKVELLDMLKEGRSYAAVGRHYGINESSVCYIKKEENNIRTTAAMSFNKTAKRVITSRNKPISSDVRDGDEDGEAEAGPLSASPTRPTLYNASKGWFDKFQKRFGLKSVSLHGEAASADRAGAAEYVNDTFKTTIEEGEYKPEQVFNMGEMAPGFKAQKDRVTLIIRGNAVGFMIKPGLIYKSINPRALKNKNKNALPVFWMHNPKAWMTKHLTLDWFHQCFIPNVKLYLAEKRLEFKVLLIMDNAGGHAVDLSYDGVKIEFLPSNTTSLIQPMDHGIIRAFKALYTRKALQNLVEAMDSDEDFSLKAYWHEYTLASCLLNIQRAIKETKSETLNACWKNLWPEVVHDYKGSSPDEVHHSAVDKAMKLAKLLGGDGFSDMTCYTSVMWRETNRKSEPGPDASPKGKNGQCGGARRRRQGGTPYTPRTRPQASTAHPRPPHPAMRPDNPPGQSHHMPPAHTTATAPTRTADDINDLIEGHSQPLTDEDLTEMTKSASEEEEQVELGAEEEEAGLTLDHLATMVRMAKELQQVAQEWDPQMLRSLQFSNAIESGMSVYKNLLAQKKKQRQQLLIMFRTQKNTPVTPTPLATTDVKDEDTATSDEKT</sequence>
<reference evidence="4" key="2">
    <citation type="submission" date="2025-08" db="UniProtKB">
        <authorList>
            <consortium name="Ensembl"/>
        </authorList>
    </citation>
    <scope>IDENTIFICATION</scope>
</reference>
<feature type="compositionally biased region" description="Pro residues" evidence="1">
    <location>
        <begin position="465"/>
        <end position="474"/>
    </location>
</feature>
<keyword evidence="5" id="KW-1185">Reference proteome</keyword>
<feature type="domain" description="HTH psq-type" evidence="3">
    <location>
        <begin position="17"/>
        <end position="66"/>
    </location>
</feature>